<name>A0A8A4TRI4_SULCO</name>
<dbReference type="SMART" id="SM01118">
    <property type="entry name" value="CYTH"/>
    <property type="match status" value="1"/>
</dbReference>
<evidence type="ECO:0000313" key="3">
    <source>
        <dbReference type="Proteomes" id="UP000663929"/>
    </source>
</evidence>
<dbReference type="EMBL" id="CP071793">
    <property type="protein sequence ID" value="QTD52007.1"/>
    <property type="molecule type" value="Genomic_DNA"/>
</dbReference>
<dbReference type="PROSITE" id="PS51707">
    <property type="entry name" value="CYTH"/>
    <property type="match status" value="1"/>
</dbReference>
<proteinExistence type="predicted"/>
<dbReference type="PANTHER" id="PTHR21028:SF2">
    <property type="entry name" value="CYTH DOMAIN-CONTAINING PROTEIN"/>
    <property type="match status" value="1"/>
</dbReference>
<protein>
    <submittedName>
        <fullName evidence="2">Class IV adenylate cyclase</fullName>
    </submittedName>
</protein>
<organism evidence="2 3">
    <name type="scientific">Sulfidibacter corallicola</name>
    <dbReference type="NCBI Taxonomy" id="2818388"/>
    <lineage>
        <taxon>Bacteria</taxon>
        <taxon>Pseudomonadati</taxon>
        <taxon>Acidobacteriota</taxon>
        <taxon>Holophagae</taxon>
        <taxon>Acanthopleuribacterales</taxon>
        <taxon>Acanthopleuribacteraceae</taxon>
        <taxon>Sulfidibacter</taxon>
    </lineage>
</organism>
<reference evidence="2" key="1">
    <citation type="submission" date="2021-03" db="EMBL/GenBank/DDBJ databases">
        <title>Acanthopleuribacteraceae sp. M133.</title>
        <authorList>
            <person name="Wang G."/>
        </authorList>
    </citation>
    <scope>NUCLEOTIDE SEQUENCE</scope>
    <source>
        <strain evidence="2">M133</strain>
    </source>
</reference>
<dbReference type="KEGG" id="scor:J3U87_05995"/>
<dbReference type="AlphaFoldDB" id="A0A8A4TRI4"/>
<evidence type="ECO:0000313" key="2">
    <source>
        <dbReference type="EMBL" id="QTD52007.1"/>
    </source>
</evidence>
<keyword evidence="3" id="KW-1185">Reference proteome</keyword>
<feature type="domain" description="CYTH" evidence="1">
    <location>
        <begin position="2"/>
        <end position="167"/>
    </location>
</feature>
<dbReference type="CDD" id="cd07890">
    <property type="entry name" value="CYTH-like_AC_IV-like"/>
    <property type="match status" value="1"/>
</dbReference>
<dbReference type="InterPro" id="IPR033469">
    <property type="entry name" value="CYTH-like_dom_sf"/>
</dbReference>
<evidence type="ECO:0000259" key="1">
    <source>
        <dbReference type="PROSITE" id="PS51707"/>
    </source>
</evidence>
<dbReference type="Proteomes" id="UP000663929">
    <property type="component" value="Chromosome"/>
</dbReference>
<dbReference type="RefSeq" id="WP_237382117.1">
    <property type="nucleotide sequence ID" value="NZ_CP071793.1"/>
</dbReference>
<dbReference type="SUPFAM" id="SSF55154">
    <property type="entry name" value="CYTH-like phosphatases"/>
    <property type="match status" value="1"/>
</dbReference>
<sequence length="167" mass="18723">MATNIEIKAHARDFDMQKRLAADLAGKDPVTIYQKDIFFKVPHGRLKLRIFDDNHGELIAYERSDLQGPRTSEYQICPSEDPDALTQTLSQALEIRGIVEKNRLLYWVGHTRIHLDDVVGLGKFIELEVVMQPGQTADQGEKIAEGLMAKLGIAPADLIPVAYIDLL</sequence>
<dbReference type="InterPro" id="IPR008173">
    <property type="entry name" value="Adenylyl_cyclase_CyaB"/>
</dbReference>
<gene>
    <name evidence="2" type="ORF">J3U87_05995</name>
</gene>
<accession>A0A8A4TRI4</accession>
<dbReference type="InterPro" id="IPR023577">
    <property type="entry name" value="CYTH_domain"/>
</dbReference>
<dbReference type="PANTHER" id="PTHR21028">
    <property type="entry name" value="SI:CH211-156B7.4"/>
    <property type="match status" value="1"/>
</dbReference>
<dbReference type="Gene3D" id="2.40.320.10">
    <property type="entry name" value="Hypothetical Protein Pfu-838710-001"/>
    <property type="match status" value="1"/>
</dbReference>
<dbReference type="Pfam" id="PF01928">
    <property type="entry name" value="CYTH"/>
    <property type="match status" value="1"/>
</dbReference>